<keyword evidence="1" id="KW-1133">Transmembrane helix</keyword>
<keyword evidence="1" id="KW-0812">Transmembrane</keyword>
<dbReference type="GeneID" id="49395060"/>
<protein>
    <submittedName>
        <fullName evidence="2">Uncharacterized protein</fullName>
    </submittedName>
</protein>
<dbReference type="Proteomes" id="UP000051020">
    <property type="component" value="Unassembled WGS sequence"/>
</dbReference>
<evidence type="ECO:0000313" key="2">
    <source>
        <dbReference type="EMBL" id="KRK24126.1"/>
    </source>
</evidence>
<reference evidence="2 3" key="1">
    <citation type="journal article" date="2015" name="Genome Announc.">
        <title>Expanding the biotechnology potential of lactobacilli through comparative genomics of 213 strains and associated genera.</title>
        <authorList>
            <person name="Sun Z."/>
            <person name="Harris H.M."/>
            <person name="McCann A."/>
            <person name="Guo C."/>
            <person name="Argimon S."/>
            <person name="Zhang W."/>
            <person name="Yang X."/>
            <person name="Jeffery I.B."/>
            <person name="Cooney J.C."/>
            <person name="Kagawa T.F."/>
            <person name="Liu W."/>
            <person name="Song Y."/>
            <person name="Salvetti E."/>
            <person name="Wrobel A."/>
            <person name="Rasinkangas P."/>
            <person name="Parkhill J."/>
            <person name="Rea M.C."/>
            <person name="O'Sullivan O."/>
            <person name="Ritari J."/>
            <person name="Douillard F.P."/>
            <person name="Paul Ross R."/>
            <person name="Yang R."/>
            <person name="Briner A.E."/>
            <person name="Felis G.E."/>
            <person name="de Vos W.M."/>
            <person name="Barrangou R."/>
            <person name="Klaenhammer T.R."/>
            <person name="Caufield P.W."/>
            <person name="Cui Y."/>
            <person name="Zhang H."/>
            <person name="O'Toole P.W."/>
        </authorList>
    </citation>
    <scope>NUCLEOTIDE SEQUENCE [LARGE SCALE GENOMIC DNA]</scope>
    <source>
        <strain evidence="2 3">DSM 20314</strain>
    </source>
</reference>
<name>A0A837R8K6_LACPE</name>
<sequence>MLALLIIFIIYHFIHEQFEYSRITRLNYWIIPVIMLYQFIRTFTWSITNGIVLVGILVFATVVGYFQASHTQLKIEPTIQHHSADAQSTTVVKTSSHQKAAAGQPTTNRATTVSAQGGRSYLLGWVLTLGAQLVIEWAYLHEELSWATINNEFLKEVFADLSSIYRFSESGRHTSWTLWALTGATSLAYTLWLAHRSPAVRQAVFRTRTHHRN</sequence>
<keyword evidence="1" id="KW-0472">Membrane</keyword>
<dbReference type="AlphaFoldDB" id="A0A837R8K6"/>
<feature type="transmembrane region" description="Helical" evidence="1">
    <location>
        <begin position="121"/>
        <end position="140"/>
    </location>
</feature>
<evidence type="ECO:0000313" key="3">
    <source>
        <dbReference type="Proteomes" id="UP000051020"/>
    </source>
</evidence>
<proteinExistence type="predicted"/>
<accession>A0A837R8K6</accession>
<dbReference type="RefSeq" id="WP_050340149.1">
    <property type="nucleotide sequence ID" value="NZ_AZCU01000011.1"/>
</dbReference>
<gene>
    <name evidence="2" type="ORF">FD24_GL000491</name>
</gene>
<evidence type="ECO:0000256" key="1">
    <source>
        <dbReference type="SAM" id="Phobius"/>
    </source>
</evidence>
<dbReference type="EMBL" id="AZCU01000011">
    <property type="protein sequence ID" value="KRK24126.1"/>
    <property type="molecule type" value="Genomic_DNA"/>
</dbReference>
<comment type="caution">
    <text evidence="2">The sequence shown here is derived from an EMBL/GenBank/DDBJ whole genome shotgun (WGS) entry which is preliminary data.</text>
</comment>
<feature type="transmembrane region" description="Helical" evidence="1">
    <location>
        <begin position="45"/>
        <end position="66"/>
    </location>
</feature>
<feature type="transmembrane region" description="Helical" evidence="1">
    <location>
        <begin position="176"/>
        <end position="194"/>
    </location>
</feature>
<organism evidence="2 3">
    <name type="scientific">Lactiplantibacillus pentosus DSM 20314</name>
    <dbReference type="NCBI Taxonomy" id="1423791"/>
    <lineage>
        <taxon>Bacteria</taxon>
        <taxon>Bacillati</taxon>
        <taxon>Bacillota</taxon>
        <taxon>Bacilli</taxon>
        <taxon>Lactobacillales</taxon>
        <taxon>Lactobacillaceae</taxon>
        <taxon>Lactiplantibacillus</taxon>
    </lineage>
</organism>